<feature type="compositionally biased region" description="Basic and acidic residues" evidence="1">
    <location>
        <begin position="1"/>
        <end position="12"/>
    </location>
</feature>
<dbReference type="EMBL" id="JBBNAF010000011">
    <property type="protein sequence ID" value="KAK9098680.1"/>
    <property type="molecule type" value="Genomic_DNA"/>
</dbReference>
<organism evidence="2 3">
    <name type="scientific">Stephania yunnanensis</name>
    <dbReference type="NCBI Taxonomy" id="152371"/>
    <lineage>
        <taxon>Eukaryota</taxon>
        <taxon>Viridiplantae</taxon>
        <taxon>Streptophyta</taxon>
        <taxon>Embryophyta</taxon>
        <taxon>Tracheophyta</taxon>
        <taxon>Spermatophyta</taxon>
        <taxon>Magnoliopsida</taxon>
        <taxon>Ranunculales</taxon>
        <taxon>Menispermaceae</taxon>
        <taxon>Menispermoideae</taxon>
        <taxon>Cissampelideae</taxon>
        <taxon>Stephania</taxon>
    </lineage>
</organism>
<dbReference type="AlphaFoldDB" id="A0AAP0ES74"/>
<proteinExistence type="predicted"/>
<gene>
    <name evidence="2" type="ORF">Syun_025725</name>
</gene>
<dbReference type="Proteomes" id="UP001420932">
    <property type="component" value="Unassembled WGS sequence"/>
</dbReference>
<evidence type="ECO:0000256" key="1">
    <source>
        <dbReference type="SAM" id="MobiDB-lite"/>
    </source>
</evidence>
<sequence>MEMSHELIEEQKLSNGVQNSKDKVHEQIERELTCIRRNQGKIRRNRAKTYKILVGVVGACVDTEG</sequence>
<evidence type="ECO:0000313" key="3">
    <source>
        <dbReference type="Proteomes" id="UP001420932"/>
    </source>
</evidence>
<comment type="caution">
    <text evidence="2">The sequence shown here is derived from an EMBL/GenBank/DDBJ whole genome shotgun (WGS) entry which is preliminary data.</text>
</comment>
<feature type="region of interest" description="Disordered" evidence="1">
    <location>
        <begin position="1"/>
        <end position="22"/>
    </location>
</feature>
<accession>A0AAP0ES74</accession>
<name>A0AAP0ES74_9MAGN</name>
<reference evidence="2 3" key="1">
    <citation type="submission" date="2024-01" db="EMBL/GenBank/DDBJ databases">
        <title>Genome assemblies of Stephania.</title>
        <authorList>
            <person name="Yang L."/>
        </authorList>
    </citation>
    <scope>NUCLEOTIDE SEQUENCE [LARGE SCALE GENOMIC DNA]</scope>
    <source>
        <strain evidence="2">YNDBR</strain>
        <tissue evidence="2">Leaf</tissue>
    </source>
</reference>
<evidence type="ECO:0000313" key="2">
    <source>
        <dbReference type="EMBL" id="KAK9098680.1"/>
    </source>
</evidence>
<keyword evidence="3" id="KW-1185">Reference proteome</keyword>
<protein>
    <submittedName>
        <fullName evidence="2">Uncharacterized protein</fullName>
    </submittedName>
</protein>